<keyword evidence="2" id="KW-0808">Transferase</keyword>
<sequence>MSVVSSLDPARCAHWSAACAFSPFASAEYRAWIARESSSADAEREALRAALTAVPHPSGITFVVADDTHDRAVRATLSSLAAQMCLQFDVLLSCSPTRQAAMLGVLALVPQSLKVRVIVASEGDVTVPALQQLALTHAGGEHVGLLSAGDQLAPTAVAALRMTLARWPETDIVYADEDWIAADGTRCRPRFKPGWDPEAQLGFDLLEGLCLFRRAEVLRSGGLRPEFGPAARYELGCRIGLPLPAWRVRHIPAVLCHRRIPLAPDSAATARAIEAYAAAARRAAQQVASTQSGTPVEVAPSILAPVVNWVRRPLPQPAPRVSILVPTRDRADLLANCLNSLLRHTDYPDLEVVVLDNDSAEPQTHALFAELRQDPRVRILKTPGAFNFSRINNLGARAATGGVLLFLNNDTEILDADWLKEMVAQAMRPDIGCVGAKLLYADGTVQHAGVILQPDRLAMHVSRTDDAMAPGADGRLAGARGYLAVTGACLAIRREVFQLLGGFDEKHLAIAFNDVDLCLKATDAGYRNVCTPFATLLHLESVSRGHDHANEEKQQRAARELGHITAKWPDRFAEDRFHNPNVRLDWYAGTQLAAYEARWQLAR</sequence>
<dbReference type="CDD" id="cd04186">
    <property type="entry name" value="GT_2_like_c"/>
    <property type="match status" value="1"/>
</dbReference>
<dbReference type="EMBL" id="QQAV01000007">
    <property type="protein sequence ID" value="RDI22682.1"/>
    <property type="molecule type" value="Genomic_DNA"/>
</dbReference>
<dbReference type="RefSeq" id="WP_231394215.1">
    <property type="nucleotide sequence ID" value="NZ_QQAV01000007.1"/>
</dbReference>
<evidence type="ECO:0000313" key="2">
    <source>
        <dbReference type="EMBL" id="RDI22682.1"/>
    </source>
</evidence>
<dbReference type="GO" id="GO:0016740">
    <property type="term" value="F:transferase activity"/>
    <property type="evidence" value="ECO:0007669"/>
    <property type="project" value="UniProtKB-KW"/>
</dbReference>
<dbReference type="Proteomes" id="UP000255265">
    <property type="component" value="Unassembled WGS sequence"/>
</dbReference>
<protein>
    <submittedName>
        <fullName evidence="2">GT2 family glycosyltransferase</fullName>
    </submittedName>
</protein>
<feature type="domain" description="Glycosyltransferase 2-like" evidence="1">
    <location>
        <begin position="322"/>
        <end position="497"/>
    </location>
</feature>
<dbReference type="PANTHER" id="PTHR43179">
    <property type="entry name" value="RHAMNOSYLTRANSFERASE WBBL"/>
    <property type="match status" value="1"/>
</dbReference>
<name>A0A370FB74_9BURK</name>
<dbReference type="Gene3D" id="3.90.550.10">
    <property type="entry name" value="Spore Coat Polysaccharide Biosynthesis Protein SpsA, Chain A"/>
    <property type="match status" value="2"/>
</dbReference>
<dbReference type="AlphaFoldDB" id="A0A370FB74"/>
<comment type="caution">
    <text evidence="2">The sequence shown here is derived from an EMBL/GenBank/DDBJ whole genome shotgun (WGS) entry which is preliminary data.</text>
</comment>
<dbReference type="Pfam" id="PF00535">
    <property type="entry name" value="Glycos_transf_2"/>
    <property type="match status" value="1"/>
</dbReference>
<evidence type="ECO:0000313" key="3">
    <source>
        <dbReference type="Proteomes" id="UP000255265"/>
    </source>
</evidence>
<dbReference type="InterPro" id="IPR029044">
    <property type="entry name" value="Nucleotide-diphossugar_trans"/>
</dbReference>
<organism evidence="2 3">
    <name type="scientific">Pseudacidovorax intermedius</name>
    <dbReference type="NCBI Taxonomy" id="433924"/>
    <lineage>
        <taxon>Bacteria</taxon>
        <taxon>Pseudomonadati</taxon>
        <taxon>Pseudomonadota</taxon>
        <taxon>Betaproteobacteria</taxon>
        <taxon>Burkholderiales</taxon>
        <taxon>Comamonadaceae</taxon>
        <taxon>Pseudacidovorax</taxon>
    </lineage>
</organism>
<reference evidence="2 3" key="1">
    <citation type="submission" date="2018-07" db="EMBL/GenBank/DDBJ databases">
        <title>Genomic Encyclopedia of Type Strains, Phase IV (KMG-IV): sequencing the most valuable type-strain genomes for metagenomic binning, comparative biology and taxonomic classification.</title>
        <authorList>
            <person name="Goeker M."/>
        </authorList>
    </citation>
    <scope>NUCLEOTIDE SEQUENCE [LARGE SCALE GENOMIC DNA]</scope>
    <source>
        <strain evidence="2 3">DSM 21352</strain>
    </source>
</reference>
<accession>A0A370FB74</accession>
<gene>
    <name evidence="2" type="ORF">DFR41_10785</name>
</gene>
<evidence type="ECO:0000259" key="1">
    <source>
        <dbReference type="Pfam" id="PF00535"/>
    </source>
</evidence>
<dbReference type="PANTHER" id="PTHR43179:SF7">
    <property type="entry name" value="RHAMNOSYLTRANSFERASE WBBL"/>
    <property type="match status" value="1"/>
</dbReference>
<dbReference type="SUPFAM" id="SSF53448">
    <property type="entry name" value="Nucleotide-diphospho-sugar transferases"/>
    <property type="match status" value="2"/>
</dbReference>
<dbReference type="InterPro" id="IPR001173">
    <property type="entry name" value="Glyco_trans_2-like"/>
</dbReference>
<proteinExistence type="predicted"/>
<keyword evidence="3" id="KW-1185">Reference proteome</keyword>